<dbReference type="Proteomes" id="UP000266841">
    <property type="component" value="Unassembled WGS sequence"/>
</dbReference>
<comment type="caution">
    <text evidence="3">The sequence shown here is derived from an EMBL/GenBank/DDBJ whole genome shotgun (WGS) entry which is preliminary data.</text>
</comment>
<keyword evidence="4" id="KW-1185">Reference proteome</keyword>
<sequence>RRPSRRGPTAGPNNGSEGEMNDDLWTLPGPERNPFGGTLGDDGDRAGPAQVASCAGLASSSWALSRKAGAPSICRANVLGPGRTQIPNSSSSPILADTHYLQSTPVAIIYIYIIYIYIYIYIVVVR</sequence>
<name>K0RLX2_THAOC</name>
<keyword evidence="2" id="KW-0472">Membrane</keyword>
<evidence type="ECO:0000313" key="4">
    <source>
        <dbReference type="Proteomes" id="UP000266841"/>
    </source>
</evidence>
<proteinExistence type="predicted"/>
<keyword evidence="2" id="KW-0812">Transmembrane</keyword>
<reference evidence="3 4" key="1">
    <citation type="journal article" date="2012" name="Genome Biol.">
        <title>Genome and low-iron response of an oceanic diatom adapted to chronic iron limitation.</title>
        <authorList>
            <person name="Lommer M."/>
            <person name="Specht M."/>
            <person name="Roy A.S."/>
            <person name="Kraemer L."/>
            <person name="Andreson R."/>
            <person name="Gutowska M.A."/>
            <person name="Wolf J."/>
            <person name="Bergner S.V."/>
            <person name="Schilhabel M.B."/>
            <person name="Klostermeier U.C."/>
            <person name="Beiko R.G."/>
            <person name="Rosenstiel P."/>
            <person name="Hippler M."/>
            <person name="Laroche J."/>
        </authorList>
    </citation>
    <scope>NUCLEOTIDE SEQUENCE [LARGE SCALE GENOMIC DNA]</scope>
    <source>
        <strain evidence="3 4">CCMP1005</strain>
    </source>
</reference>
<evidence type="ECO:0000256" key="1">
    <source>
        <dbReference type="SAM" id="MobiDB-lite"/>
    </source>
</evidence>
<feature type="region of interest" description="Disordered" evidence="1">
    <location>
        <begin position="1"/>
        <end position="46"/>
    </location>
</feature>
<feature type="non-terminal residue" evidence="3">
    <location>
        <position position="1"/>
    </location>
</feature>
<feature type="transmembrane region" description="Helical" evidence="2">
    <location>
        <begin position="107"/>
        <end position="125"/>
    </location>
</feature>
<evidence type="ECO:0000256" key="2">
    <source>
        <dbReference type="SAM" id="Phobius"/>
    </source>
</evidence>
<keyword evidence="2" id="KW-1133">Transmembrane helix</keyword>
<evidence type="ECO:0000313" key="3">
    <source>
        <dbReference type="EMBL" id="EJK53294.1"/>
    </source>
</evidence>
<organism evidence="3 4">
    <name type="scientific">Thalassiosira oceanica</name>
    <name type="common">Marine diatom</name>
    <dbReference type="NCBI Taxonomy" id="159749"/>
    <lineage>
        <taxon>Eukaryota</taxon>
        <taxon>Sar</taxon>
        <taxon>Stramenopiles</taxon>
        <taxon>Ochrophyta</taxon>
        <taxon>Bacillariophyta</taxon>
        <taxon>Coscinodiscophyceae</taxon>
        <taxon>Thalassiosirophycidae</taxon>
        <taxon>Thalassiosirales</taxon>
        <taxon>Thalassiosiraceae</taxon>
        <taxon>Thalassiosira</taxon>
    </lineage>
</organism>
<dbReference type="AlphaFoldDB" id="K0RLX2"/>
<gene>
    <name evidence="3" type="ORF">THAOC_27296</name>
</gene>
<accession>K0RLX2</accession>
<protein>
    <submittedName>
        <fullName evidence="3">Uncharacterized protein</fullName>
    </submittedName>
</protein>
<dbReference type="EMBL" id="AGNL01038079">
    <property type="protein sequence ID" value="EJK53294.1"/>
    <property type="molecule type" value="Genomic_DNA"/>
</dbReference>